<keyword evidence="2" id="KW-1185">Reference proteome</keyword>
<evidence type="ECO:0000313" key="2">
    <source>
        <dbReference type="Proteomes" id="UP000007151"/>
    </source>
</evidence>
<dbReference type="InParanoid" id="A0A212F4A9"/>
<protein>
    <submittedName>
        <fullName evidence="1">Uncharacterized protein</fullName>
    </submittedName>
</protein>
<dbReference type="EMBL" id="AGBW02010413">
    <property type="protein sequence ID" value="OWR48564.1"/>
    <property type="molecule type" value="Genomic_DNA"/>
</dbReference>
<name>A0A212F4A9_DANPL</name>
<proteinExistence type="predicted"/>
<dbReference type="KEGG" id="dpl:KGM_212264"/>
<organism evidence="1 2">
    <name type="scientific">Danaus plexippus plexippus</name>
    <dbReference type="NCBI Taxonomy" id="278856"/>
    <lineage>
        <taxon>Eukaryota</taxon>
        <taxon>Metazoa</taxon>
        <taxon>Ecdysozoa</taxon>
        <taxon>Arthropoda</taxon>
        <taxon>Hexapoda</taxon>
        <taxon>Insecta</taxon>
        <taxon>Pterygota</taxon>
        <taxon>Neoptera</taxon>
        <taxon>Endopterygota</taxon>
        <taxon>Lepidoptera</taxon>
        <taxon>Glossata</taxon>
        <taxon>Ditrysia</taxon>
        <taxon>Papilionoidea</taxon>
        <taxon>Nymphalidae</taxon>
        <taxon>Danainae</taxon>
        <taxon>Danaini</taxon>
        <taxon>Danaina</taxon>
        <taxon>Danaus</taxon>
        <taxon>Danaus</taxon>
    </lineage>
</organism>
<reference evidence="1 2" key="1">
    <citation type="journal article" date="2011" name="Cell">
        <title>The monarch butterfly genome yields insights into long-distance migration.</title>
        <authorList>
            <person name="Zhan S."/>
            <person name="Merlin C."/>
            <person name="Boore J.L."/>
            <person name="Reppert S.M."/>
        </authorList>
    </citation>
    <scope>NUCLEOTIDE SEQUENCE [LARGE SCALE GENOMIC DNA]</scope>
    <source>
        <strain evidence="1">F-2</strain>
    </source>
</reference>
<comment type="caution">
    <text evidence="1">The sequence shown here is derived from an EMBL/GenBank/DDBJ whole genome shotgun (WGS) entry which is preliminary data.</text>
</comment>
<dbReference type="Proteomes" id="UP000007151">
    <property type="component" value="Unassembled WGS sequence"/>
</dbReference>
<dbReference type="AlphaFoldDB" id="A0A212F4A9"/>
<gene>
    <name evidence="1" type="ORF">KGM_212264</name>
</gene>
<sequence length="38" mass="4048">MSHTKTLVDCRVLRPAASVNVNLLRSSRCPAPTPAPTS</sequence>
<evidence type="ECO:0000313" key="1">
    <source>
        <dbReference type="EMBL" id="OWR48564.1"/>
    </source>
</evidence>
<accession>A0A212F4A9</accession>